<feature type="region of interest" description="Disordered" evidence="1">
    <location>
        <begin position="301"/>
        <end position="323"/>
    </location>
</feature>
<dbReference type="EMBL" id="CP121472">
    <property type="protein sequence ID" value="WPL16637.1"/>
    <property type="molecule type" value="Genomic_DNA"/>
</dbReference>
<evidence type="ECO:0000313" key="2">
    <source>
        <dbReference type="EMBL" id="WPL16637.1"/>
    </source>
</evidence>
<gene>
    <name evidence="2" type="ORF">Thiowin_01604</name>
</gene>
<protein>
    <submittedName>
        <fullName evidence="2">Preprotein translocase subunit SecA</fullName>
    </submittedName>
</protein>
<dbReference type="Gene3D" id="3.10.450.50">
    <property type="match status" value="1"/>
</dbReference>
<dbReference type="SUPFAM" id="SSF103642">
    <property type="entry name" value="Sec-C motif"/>
    <property type="match status" value="1"/>
</dbReference>
<accession>A0ABZ0S6R8</accession>
<dbReference type="InterPro" id="IPR004027">
    <property type="entry name" value="SEC_C_motif"/>
</dbReference>
<proteinExistence type="predicted"/>
<keyword evidence="3" id="KW-1185">Reference proteome</keyword>
<name>A0ABZ0S6R8_9GAMM</name>
<reference evidence="2 3" key="1">
    <citation type="journal article" date="2023" name="Microorganisms">
        <title>Thiorhodovibrio frisius and Trv. litoralis spp. nov., Two Novel Members from a Clade of Fastidious Purple Sulfur Bacteria That Exhibit Unique Red-Shifted Light-Harvesting Capabilities.</title>
        <authorList>
            <person name="Methner A."/>
            <person name="Kuzyk S.B."/>
            <person name="Petersen J."/>
            <person name="Bauer S."/>
            <person name="Brinkmann H."/>
            <person name="Sichau K."/>
            <person name="Wanner G."/>
            <person name="Wolf J."/>
            <person name="Neumann-Schaal M."/>
            <person name="Henke P."/>
            <person name="Tank M."/>
            <person name="Sproer C."/>
            <person name="Bunk B."/>
            <person name="Overmann J."/>
        </authorList>
    </citation>
    <scope>NUCLEOTIDE SEQUENCE [LARGE SCALE GENOMIC DNA]</scope>
    <source>
        <strain evidence="2 3">DSM 6702</strain>
    </source>
</reference>
<dbReference type="Proteomes" id="UP001432180">
    <property type="component" value="Chromosome"/>
</dbReference>
<sequence>MMTSPENHSLILNLSDSTCTIDGQGHLIEVRVCPNPVCRCQEIRVSLSPQTPDKACATDQSALDGQEIQFTLDLARRCLDTRGLSKASRAGQVGAIFADALSEDQWQELEADLHARKRKITDETPNEKIQAEFPADEIEQRSMMVGFLKILPYGEIKQLKIDDRLFYLSDHYCVKADCSCTDALVDCMEIIGTRDTEDSIINGPAVFLDYRKKTARIENAADADQHLLDEIIAALKAKSFTNFFSARHARLKALYRDYLRRNFSRTGRNDAHQSVGRNDPCPCGSGKKYKKCCLDKPAASERSALRSNQNPNAQQRSENSPAELRRLDPARRGLLGHSLWQGVCVTRQPTGARVGRASR</sequence>
<evidence type="ECO:0000256" key="1">
    <source>
        <dbReference type="SAM" id="MobiDB-lite"/>
    </source>
</evidence>
<evidence type="ECO:0000313" key="3">
    <source>
        <dbReference type="Proteomes" id="UP001432180"/>
    </source>
</evidence>
<feature type="compositionally biased region" description="Polar residues" evidence="1">
    <location>
        <begin position="305"/>
        <end position="320"/>
    </location>
</feature>
<organism evidence="2 3">
    <name type="scientific">Thiorhodovibrio winogradskyi</name>
    <dbReference type="NCBI Taxonomy" id="77007"/>
    <lineage>
        <taxon>Bacteria</taxon>
        <taxon>Pseudomonadati</taxon>
        <taxon>Pseudomonadota</taxon>
        <taxon>Gammaproteobacteria</taxon>
        <taxon>Chromatiales</taxon>
        <taxon>Chromatiaceae</taxon>
        <taxon>Thiorhodovibrio</taxon>
    </lineage>
</organism>
<dbReference type="Pfam" id="PF02810">
    <property type="entry name" value="SEC-C"/>
    <property type="match status" value="1"/>
</dbReference>